<reference evidence="1 2" key="1">
    <citation type="submission" date="2019-03" db="EMBL/GenBank/DDBJ databases">
        <title>Genomic Encyclopedia of Type Strains, Phase IV (KMG-IV): sequencing the most valuable type-strain genomes for metagenomic binning, comparative biology and taxonomic classification.</title>
        <authorList>
            <person name="Goeker M."/>
        </authorList>
    </citation>
    <scope>NUCLEOTIDE SEQUENCE [LARGE SCALE GENOMIC DNA]</scope>
    <source>
        <strain evidence="1 2">DSM 7445</strain>
    </source>
</reference>
<evidence type="ECO:0000313" key="2">
    <source>
        <dbReference type="Proteomes" id="UP000295382"/>
    </source>
</evidence>
<dbReference type="OrthoDB" id="5460653at2"/>
<comment type="caution">
    <text evidence="1">The sequence shown here is derived from an EMBL/GenBank/DDBJ whole genome shotgun (WGS) entry which is preliminary data.</text>
</comment>
<gene>
    <name evidence="1" type="ORF">EDC30_102228</name>
</gene>
<sequence length="202" mass="23185">MKPETASQIRNREMRLIHVAKRELQLDDETYRAMLWSIARVKSSKDLDFTGRKKVLDHLKARGFKVRSKAAPSPQLAQDAESKKIRALWIFLHQIGVVQNPAEEALAAYVKRITGVEALQWVNGKQALALIESLKKWAMRSLPDIVKQLAQEAQTVPMSDQDRAKVTNAVWKAYNRLTFDPMQAAWECLTEVMKQHKEENHV</sequence>
<protein>
    <submittedName>
        <fullName evidence="1">Phage gp16-like protein</fullName>
    </submittedName>
</protein>
<dbReference type="InterPro" id="IPR009363">
    <property type="entry name" value="Phage_Mu_Gp16"/>
</dbReference>
<name>A0A4R3I3I9_PAULE</name>
<organism evidence="1 2">
    <name type="scientific">Paucimonas lemoignei</name>
    <name type="common">Pseudomonas lemoignei</name>
    <dbReference type="NCBI Taxonomy" id="29443"/>
    <lineage>
        <taxon>Bacteria</taxon>
        <taxon>Pseudomonadati</taxon>
        <taxon>Pseudomonadota</taxon>
        <taxon>Betaproteobacteria</taxon>
        <taxon>Burkholderiales</taxon>
        <taxon>Burkholderiaceae</taxon>
        <taxon>Paucimonas</taxon>
    </lineage>
</organism>
<dbReference type="EMBL" id="SLZQ01000002">
    <property type="protein sequence ID" value="TCS38489.1"/>
    <property type="molecule type" value="Genomic_DNA"/>
</dbReference>
<proteinExistence type="predicted"/>
<dbReference type="RefSeq" id="WP_132257561.1">
    <property type="nucleotide sequence ID" value="NZ_SLZQ01000002.1"/>
</dbReference>
<dbReference type="Pfam" id="PF06252">
    <property type="entry name" value="GemA"/>
    <property type="match status" value="1"/>
</dbReference>
<accession>A0A4R3I3I9</accession>
<keyword evidence="2" id="KW-1185">Reference proteome</keyword>
<dbReference type="AlphaFoldDB" id="A0A4R3I3I9"/>
<dbReference type="Proteomes" id="UP000295382">
    <property type="component" value="Unassembled WGS sequence"/>
</dbReference>
<evidence type="ECO:0000313" key="1">
    <source>
        <dbReference type="EMBL" id="TCS38489.1"/>
    </source>
</evidence>